<dbReference type="SUPFAM" id="SSF55811">
    <property type="entry name" value="Nudix"/>
    <property type="match status" value="1"/>
</dbReference>
<dbReference type="Pfam" id="PF00293">
    <property type="entry name" value="NUDIX"/>
    <property type="match status" value="1"/>
</dbReference>
<dbReference type="GO" id="GO:0005829">
    <property type="term" value="C:cytosol"/>
    <property type="evidence" value="ECO:0007669"/>
    <property type="project" value="TreeGrafter"/>
</dbReference>
<evidence type="ECO:0000313" key="3">
    <source>
        <dbReference type="Proteomes" id="UP000287033"/>
    </source>
</evidence>
<gene>
    <name evidence="2" type="ORF">chiPu_0015715</name>
</gene>
<name>A0A401T3M5_CHIPU</name>
<dbReference type="PANTHER" id="PTHR16099">
    <property type="entry name" value="8-OXO-DGTP DIPHOSPHATES NUDT15"/>
    <property type="match status" value="1"/>
</dbReference>
<dbReference type="GO" id="GO:0035539">
    <property type="term" value="F:8-oxo-7,8-dihydrodeoxyguanosine triphosphate pyrophosphatase activity"/>
    <property type="evidence" value="ECO:0007669"/>
    <property type="project" value="TreeGrafter"/>
</dbReference>
<keyword evidence="3" id="KW-1185">Reference proteome</keyword>
<evidence type="ECO:0000313" key="2">
    <source>
        <dbReference type="EMBL" id="GCC37214.1"/>
    </source>
</evidence>
<dbReference type="GO" id="GO:0006203">
    <property type="term" value="P:dGTP catabolic process"/>
    <property type="evidence" value="ECO:0007669"/>
    <property type="project" value="TreeGrafter"/>
</dbReference>
<sequence>MMSKSRESWEDCAKREVLEETGLHMKNMCFAAVVNGIKLEENYHYVTIFMQGEVNTDYDSEPKNLEPQKNEGWEWTKWEDLPPADDLFCPLAHVRQVYHPFEEKPKNAAGNHH</sequence>
<dbReference type="STRING" id="137246.A0A401T3M5"/>
<dbReference type="AlphaFoldDB" id="A0A401T3M5"/>
<dbReference type="InterPro" id="IPR015797">
    <property type="entry name" value="NUDIX_hydrolase-like_dom_sf"/>
</dbReference>
<feature type="domain" description="Nudix hydrolase" evidence="1">
    <location>
        <begin position="6"/>
        <end position="83"/>
    </location>
</feature>
<accession>A0A401T3M5</accession>
<proteinExistence type="predicted"/>
<dbReference type="EMBL" id="BEZZ01000960">
    <property type="protein sequence ID" value="GCC37214.1"/>
    <property type="molecule type" value="Genomic_DNA"/>
</dbReference>
<dbReference type="PANTHER" id="PTHR16099:SF5">
    <property type="entry name" value="NUCLEOTIDE TRIPHOSPHATE DIPHOSPHATASE NUDT15"/>
    <property type="match status" value="1"/>
</dbReference>
<comment type="caution">
    <text evidence="2">The sequence shown here is derived from an EMBL/GenBank/DDBJ whole genome shotgun (WGS) entry which is preliminary data.</text>
</comment>
<dbReference type="OrthoDB" id="447842at2759"/>
<protein>
    <recommendedName>
        <fullName evidence="1">Nudix hydrolase domain-containing protein</fullName>
    </recommendedName>
</protein>
<dbReference type="OMA" id="QKCDGWE"/>
<dbReference type="InterPro" id="IPR000086">
    <property type="entry name" value="NUDIX_hydrolase_dom"/>
</dbReference>
<evidence type="ECO:0000259" key="1">
    <source>
        <dbReference type="Pfam" id="PF00293"/>
    </source>
</evidence>
<dbReference type="Proteomes" id="UP000287033">
    <property type="component" value="Unassembled WGS sequence"/>
</dbReference>
<dbReference type="CDD" id="cd04678">
    <property type="entry name" value="NUDIX_MTH2_Nudt15"/>
    <property type="match status" value="1"/>
</dbReference>
<reference evidence="2 3" key="1">
    <citation type="journal article" date="2018" name="Nat. Ecol. Evol.">
        <title>Shark genomes provide insights into elasmobranch evolution and the origin of vertebrates.</title>
        <authorList>
            <person name="Hara Y"/>
            <person name="Yamaguchi K"/>
            <person name="Onimaru K"/>
            <person name="Kadota M"/>
            <person name="Koyanagi M"/>
            <person name="Keeley SD"/>
            <person name="Tatsumi K"/>
            <person name="Tanaka K"/>
            <person name="Motone F"/>
            <person name="Kageyama Y"/>
            <person name="Nozu R"/>
            <person name="Adachi N"/>
            <person name="Nishimura O"/>
            <person name="Nakagawa R"/>
            <person name="Tanegashima C"/>
            <person name="Kiyatake I"/>
            <person name="Matsumoto R"/>
            <person name="Murakumo K"/>
            <person name="Nishida K"/>
            <person name="Terakita A"/>
            <person name="Kuratani S"/>
            <person name="Sato K"/>
            <person name="Hyodo S Kuraku.S."/>
        </authorList>
    </citation>
    <scope>NUCLEOTIDE SEQUENCE [LARGE SCALE GENOMIC DNA]</scope>
</reference>
<dbReference type="Gene3D" id="3.90.79.10">
    <property type="entry name" value="Nucleoside Triphosphate Pyrophosphohydrolase"/>
    <property type="match status" value="1"/>
</dbReference>
<organism evidence="2 3">
    <name type="scientific">Chiloscyllium punctatum</name>
    <name type="common">Brownbanded bambooshark</name>
    <name type="synonym">Hemiscyllium punctatum</name>
    <dbReference type="NCBI Taxonomy" id="137246"/>
    <lineage>
        <taxon>Eukaryota</taxon>
        <taxon>Metazoa</taxon>
        <taxon>Chordata</taxon>
        <taxon>Craniata</taxon>
        <taxon>Vertebrata</taxon>
        <taxon>Chondrichthyes</taxon>
        <taxon>Elasmobranchii</taxon>
        <taxon>Galeomorphii</taxon>
        <taxon>Galeoidea</taxon>
        <taxon>Orectolobiformes</taxon>
        <taxon>Hemiscylliidae</taxon>
        <taxon>Chiloscyllium</taxon>
    </lineage>
</organism>